<feature type="signal peptide" evidence="2">
    <location>
        <begin position="1"/>
        <end position="19"/>
    </location>
</feature>
<dbReference type="Gene3D" id="2.60.120.1620">
    <property type="match status" value="1"/>
</dbReference>
<dbReference type="Gene3D" id="3.20.20.520">
    <property type="entry name" value="Glycosyl hydrolase family 115"/>
    <property type="match status" value="1"/>
</dbReference>
<name>A0A937FC34_9BACT</name>
<feature type="domain" description="Gylcosyl hydrolase 115 C-terminal" evidence="3">
    <location>
        <begin position="778"/>
        <end position="946"/>
    </location>
</feature>
<keyword evidence="1 4" id="KW-0378">Hydrolase</keyword>
<proteinExistence type="predicted"/>
<dbReference type="InterPro" id="IPR031924">
    <property type="entry name" value="GH115"/>
</dbReference>
<dbReference type="InterPro" id="IPR029018">
    <property type="entry name" value="Hex-like_dom2"/>
</dbReference>
<dbReference type="Gene3D" id="3.30.379.10">
    <property type="entry name" value="Chitobiase/beta-hexosaminidase domain 2-like"/>
    <property type="match status" value="1"/>
</dbReference>
<evidence type="ECO:0000256" key="2">
    <source>
        <dbReference type="SAM" id="SignalP"/>
    </source>
</evidence>
<dbReference type="PANTHER" id="PTHR37842">
    <property type="match status" value="1"/>
</dbReference>
<sequence length="951" mass="108411">MKRYLILSLLTLIYIPIFAQSNFPSPQDSYVSTTPDNAGFPLISQGKAVPIYISSEDFKGVQEVAQWFQADLKRVSGDLPQLNIGKKPPKTNRLVIAGTLGHNAVIDKLVKSGRIDVSKLKDQWEHFLIQTVKKPSSGVDEALVIVGSDKRGTIYGMLDISEKMGVSPWYWWADVPAKQHQDIYITKGFSDAPKVKYRGIFINDEAPALSGWAHENFGSFNHKFYGHVFELILRMKGNYLWPAMWGRSIYDDDSLSAPLANKLGVVIGMSHHEPLMRAHIEWKRYGNGPWDYSKNKDTLQKFWRDGMERMGDNESIVTIAMRGDGDEPMSEESNIQLLETIVQDQRAIIEEVTGKPAKETPQLWALYKEVQDYYDKGMRVPDDVTLLLCDDNWGNIRKLPALSDSSRSGGYGIYYHYDYVGGPRNYKWLNTNQISRTWEQMNLAYNYNADRIWIVNVGDIKPMEFPISFFLDYAWDPTLPASELPSYTKNWAAEQFGKKYQEGIAHILEKYTKYNSRRKPELLSPETYNIENGEFEKVVKDYNELVQQADSINGLLPDEYKAAYFQLVLYPVKASANLNELYYTVALNHYYAEQGRITTDSLIHEVKALFDKDQLLADQYHQLLGGKWNHIMNQTHIGYTNWYEPKENILPETKSISSTEKPEMGVALQGETSWWPKSNSIAELSPFNSFNKNQKYYIEIFNRGKTPFDFSLSSDHPWVKISNSKGTIHHQKRIWISINWEELKENGNSTAIINVTGANEVVSINVTAFRPHEKELEGFIEENGTISIEADSYSKAINTEGITWTTIPNLGRTSSSVSAMPVTKAITSPGGDSPHLEYDIHLFEKGEIKLTAYFSPTLAFHNHGRKYAISIDDQQPKIINMHENENGYTWSQAVSNNVRKIETSLQIGEKGKHTIKFWLVDPGVVLQKIVVNTSKDSKENYLGPSETKSTK</sequence>
<dbReference type="GO" id="GO:0016787">
    <property type="term" value="F:hydrolase activity"/>
    <property type="evidence" value="ECO:0007669"/>
    <property type="project" value="UniProtKB-KW"/>
</dbReference>
<keyword evidence="2" id="KW-0732">Signal</keyword>
<dbReference type="RefSeq" id="WP_202246736.1">
    <property type="nucleotide sequence ID" value="NZ_JAESIY010000020.1"/>
</dbReference>
<dbReference type="PANTHER" id="PTHR37842:SF2">
    <property type="entry name" value="GYLCOSYL HYDROLASE 115 C-TERMINAL DOMAIN-CONTAINING PROTEIN"/>
    <property type="match status" value="1"/>
</dbReference>
<dbReference type="GO" id="GO:0005975">
    <property type="term" value="P:carbohydrate metabolic process"/>
    <property type="evidence" value="ECO:0007669"/>
    <property type="project" value="UniProtKB-ARBA"/>
</dbReference>
<dbReference type="SUPFAM" id="SSF55545">
    <property type="entry name" value="beta-N-acetylhexosaminidase-like domain"/>
    <property type="match status" value="1"/>
</dbReference>
<dbReference type="InterPro" id="IPR041437">
    <property type="entry name" value="GH115_C"/>
</dbReference>
<dbReference type="EMBL" id="JAESIY010000020">
    <property type="protein sequence ID" value="MBL3658942.1"/>
    <property type="molecule type" value="Genomic_DNA"/>
</dbReference>
<evidence type="ECO:0000256" key="1">
    <source>
        <dbReference type="ARBA" id="ARBA00022801"/>
    </source>
</evidence>
<evidence type="ECO:0000313" key="5">
    <source>
        <dbReference type="Proteomes" id="UP000659388"/>
    </source>
</evidence>
<protein>
    <submittedName>
        <fullName evidence="4">Glycosyl hydrolase 115 family protein</fullName>
    </submittedName>
</protein>
<dbReference type="AlphaFoldDB" id="A0A937FC34"/>
<dbReference type="Pfam" id="PF17829">
    <property type="entry name" value="GH115_C"/>
    <property type="match status" value="1"/>
</dbReference>
<dbReference type="Proteomes" id="UP000659388">
    <property type="component" value="Unassembled WGS sequence"/>
</dbReference>
<evidence type="ECO:0000313" key="4">
    <source>
        <dbReference type="EMBL" id="MBL3658942.1"/>
    </source>
</evidence>
<reference evidence="4" key="1">
    <citation type="submission" date="2021-01" db="EMBL/GenBank/DDBJ databases">
        <title>Fulvivirga kasyanovii gen. nov., sp nov., a novel member of the phylum Bacteroidetes isolated from seawater in a mussel farm.</title>
        <authorList>
            <person name="Zhao L.-H."/>
            <person name="Wang Z.-J."/>
        </authorList>
    </citation>
    <scope>NUCLEOTIDE SEQUENCE</scope>
    <source>
        <strain evidence="4">2943</strain>
    </source>
</reference>
<organism evidence="4 5">
    <name type="scientific">Fulvivirga sediminis</name>
    <dbReference type="NCBI Taxonomy" id="2803949"/>
    <lineage>
        <taxon>Bacteria</taxon>
        <taxon>Pseudomonadati</taxon>
        <taxon>Bacteroidota</taxon>
        <taxon>Cytophagia</taxon>
        <taxon>Cytophagales</taxon>
        <taxon>Fulvivirgaceae</taxon>
        <taxon>Fulvivirga</taxon>
    </lineage>
</organism>
<evidence type="ECO:0000259" key="3">
    <source>
        <dbReference type="Pfam" id="PF17829"/>
    </source>
</evidence>
<dbReference type="Gene3D" id="1.20.58.2150">
    <property type="match status" value="1"/>
</dbReference>
<dbReference type="Pfam" id="PF15979">
    <property type="entry name" value="Glyco_hydro_115"/>
    <property type="match status" value="1"/>
</dbReference>
<dbReference type="InterPro" id="IPR042301">
    <property type="entry name" value="GH115_sf"/>
</dbReference>
<gene>
    <name evidence="4" type="ORF">JL102_22540</name>
</gene>
<keyword evidence="5" id="KW-1185">Reference proteome</keyword>
<comment type="caution">
    <text evidence="4">The sequence shown here is derived from an EMBL/GenBank/DDBJ whole genome shotgun (WGS) entry which is preliminary data.</text>
</comment>
<feature type="chain" id="PRO_5037206264" evidence="2">
    <location>
        <begin position="20"/>
        <end position="951"/>
    </location>
</feature>
<accession>A0A937FC34</accession>